<keyword evidence="3" id="KW-0862">Zinc</keyword>
<comment type="caution">
    <text evidence="5">The sequence shown here is derived from an EMBL/GenBank/DDBJ whole genome shotgun (WGS) entry which is preliminary data.</text>
</comment>
<evidence type="ECO:0000256" key="4">
    <source>
        <dbReference type="SAM" id="MobiDB-lite"/>
    </source>
</evidence>
<evidence type="ECO:0000256" key="3">
    <source>
        <dbReference type="ARBA" id="ARBA00022833"/>
    </source>
</evidence>
<keyword evidence="1" id="KW-0479">Metal-binding</keyword>
<feature type="compositionally biased region" description="Acidic residues" evidence="4">
    <location>
        <begin position="169"/>
        <end position="187"/>
    </location>
</feature>
<dbReference type="GO" id="GO:0008270">
    <property type="term" value="F:zinc ion binding"/>
    <property type="evidence" value="ECO:0007669"/>
    <property type="project" value="UniProtKB-KW"/>
</dbReference>
<gene>
    <name evidence="5" type="ORF">B0A52_07069</name>
</gene>
<protein>
    <recommendedName>
        <fullName evidence="7">RING-type domain-containing protein</fullName>
    </recommendedName>
</protein>
<keyword evidence="2" id="KW-0863">Zinc-finger</keyword>
<reference evidence="5 6" key="1">
    <citation type="submission" date="2017-03" db="EMBL/GenBank/DDBJ databases">
        <title>Genomes of endolithic fungi from Antarctica.</title>
        <authorList>
            <person name="Coleine C."/>
            <person name="Masonjones S."/>
            <person name="Stajich J.E."/>
        </authorList>
    </citation>
    <scope>NUCLEOTIDE SEQUENCE [LARGE SCALE GENOMIC DNA]</scope>
    <source>
        <strain evidence="5 6">CCFEE 6314</strain>
    </source>
</reference>
<accession>A0A438MY15</accession>
<dbReference type="AlphaFoldDB" id="A0A438MY15"/>
<dbReference type="SUPFAM" id="SSF57850">
    <property type="entry name" value="RING/U-box"/>
    <property type="match status" value="1"/>
</dbReference>
<proteinExistence type="predicted"/>
<sequence length="455" mass="50827">MCIPPSADLNRYDLLYDKHQLQTQIEDNRKKMASNDRVLRDARLVSSQRATSRADFWANLKSNDILIRCLHDTMEQDDGLKAAIAAVVGKNSTPAQQSKLLLAIVAELAGGLDEILNVVARKVTQYHKKQNGVAGASNPFSMEEDEDKHVININDDDDINGYTKRNNDSDCDDSEEDTGDEYYDDDEPHTSRSRSPAVKRETDALPAFSLRSLIENDKRQNKRQPERPGSASFPMTMTDSTPPPPVIKKRTRSVAGDGLVGSPSVAGSATKKLKSGKDIVFAAALITFLGKVQTMHRTGQSIHDMLRCGKCNEWKRDARVLNCSHVYCHRCVQKLRIEAERGDAVLGFRPYCIQPNCTEIVSGKTAVIFAEVMELLVWYDRQSSVVNNIDCKLYMLAKAKEKKPADNTIKNLLAEVSQSKTVAHMAGNAAEPCDLLEMARFARKWLIPERVFKDQ</sequence>
<organism evidence="5 6">
    <name type="scientific">Exophiala mesophila</name>
    <name type="common">Black yeast-like fungus</name>
    <dbReference type="NCBI Taxonomy" id="212818"/>
    <lineage>
        <taxon>Eukaryota</taxon>
        <taxon>Fungi</taxon>
        <taxon>Dikarya</taxon>
        <taxon>Ascomycota</taxon>
        <taxon>Pezizomycotina</taxon>
        <taxon>Eurotiomycetes</taxon>
        <taxon>Chaetothyriomycetidae</taxon>
        <taxon>Chaetothyriales</taxon>
        <taxon>Herpotrichiellaceae</taxon>
        <taxon>Exophiala</taxon>
    </lineage>
</organism>
<feature type="compositionally biased region" description="Basic and acidic residues" evidence="4">
    <location>
        <begin position="214"/>
        <end position="226"/>
    </location>
</feature>
<dbReference type="CDD" id="cd16449">
    <property type="entry name" value="RING-HC"/>
    <property type="match status" value="1"/>
</dbReference>
<evidence type="ECO:0008006" key="7">
    <source>
        <dbReference type="Google" id="ProtNLM"/>
    </source>
</evidence>
<evidence type="ECO:0000256" key="2">
    <source>
        <dbReference type="ARBA" id="ARBA00022771"/>
    </source>
</evidence>
<dbReference type="Gene3D" id="3.30.40.10">
    <property type="entry name" value="Zinc/RING finger domain, C3HC4 (zinc finger)"/>
    <property type="match status" value="1"/>
</dbReference>
<evidence type="ECO:0000313" key="5">
    <source>
        <dbReference type="EMBL" id="RVX68642.1"/>
    </source>
</evidence>
<name>A0A438MY15_EXOME</name>
<dbReference type="PROSITE" id="PS00518">
    <property type="entry name" value="ZF_RING_1"/>
    <property type="match status" value="1"/>
</dbReference>
<dbReference type="OrthoDB" id="342730at2759"/>
<dbReference type="InterPro" id="IPR013083">
    <property type="entry name" value="Znf_RING/FYVE/PHD"/>
</dbReference>
<dbReference type="VEuPathDB" id="FungiDB:PV10_07032"/>
<evidence type="ECO:0000313" key="6">
    <source>
        <dbReference type="Proteomes" id="UP000288859"/>
    </source>
</evidence>
<evidence type="ECO:0000256" key="1">
    <source>
        <dbReference type="ARBA" id="ARBA00022723"/>
    </source>
</evidence>
<dbReference type="Proteomes" id="UP000288859">
    <property type="component" value="Unassembled WGS sequence"/>
</dbReference>
<feature type="region of interest" description="Disordered" evidence="4">
    <location>
        <begin position="151"/>
        <end position="269"/>
    </location>
</feature>
<dbReference type="EMBL" id="NAJM01000036">
    <property type="protein sequence ID" value="RVX68642.1"/>
    <property type="molecule type" value="Genomic_DNA"/>
</dbReference>
<dbReference type="InterPro" id="IPR017907">
    <property type="entry name" value="Znf_RING_CS"/>
</dbReference>